<dbReference type="SUPFAM" id="SSF53850">
    <property type="entry name" value="Periplasmic binding protein-like II"/>
    <property type="match status" value="1"/>
</dbReference>
<keyword evidence="7" id="KW-1185">Reference proteome</keyword>
<dbReference type="PIRSF" id="PIRSF002741">
    <property type="entry name" value="MppA"/>
    <property type="match status" value="1"/>
</dbReference>
<dbReference type="Proteomes" id="UP001144256">
    <property type="component" value="Unassembled WGS sequence"/>
</dbReference>
<dbReference type="InterPro" id="IPR039424">
    <property type="entry name" value="SBP_5"/>
</dbReference>
<comment type="similarity">
    <text evidence="1">Belongs to the bacterial solute-binding protein 5 family.</text>
</comment>
<keyword evidence="3 4" id="KW-0732">Signal</keyword>
<comment type="caution">
    <text evidence="6">The sequence shown here is derived from an EMBL/GenBank/DDBJ whole genome shotgun (WGS) entry which is preliminary data.</text>
</comment>
<evidence type="ECO:0000313" key="6">
    <source>
        <dbReference type="EMBL" id="GKX30013.1"/>
    </source>
</evidence>
<gene>
    <name evidence="6" type="ORF">SH1V18_24930</name>
</gene>
<feature type="chain" id="PRO_5040743967" evidence="4">
    <location>
        <begin position="20"/>
        <end position="543"/>
    </location>
</feature>
<dbReference type="Gene3D" id="3.90.76.10">
    <property type="entry name" value="Dipeptide-binding Protein, Domain 1"/>
    <property type="match status" value="1"/>
</dbReference>
<dbReference type="PANTHER" id="PTHR30290:SF9">
    <property type="entry name" value="OLIGOPEPTIDE-BINDING PROTEIN APPA"/>
    <property type="match status" value="1"/>
</dbReference>
<dbReference type="PANTHER" id="PTHR30290">
    <property type="entry name" value="PERIPLASMIC BINDING COMPONENT OF ABC TRANSPORTER"/>
    <property type="match status" value="1"/>
</dbReference>
<dbReference type="InterPro" id="IPR030678">
    <property type="entry name" value="Peptide/Ni-bd"/>
</dbReference>
<reference evidence="6" key="1">
    <citation type="submission" date="2022-06" db="EMBL/GenBank/DDBJ databases">
        <title>Vallitalea longa sp. nov., an anaerobic bacterium isolated from marine sediment.</title>
        <authorList>
            <person name="Hirano S."/>
            <person name="Terahara T."/>
            <person name="Mori K."/>
            <person name="Hamada M."/>
            <person name="Matsumoto R."/>
            <person name="Kobayashi T."/>
        </authorList>
    </citation>
    <scope>NUCLEOTIDE SEQUENCE</scope>
    <source>
        <strain evidence="6">SH18-1</strain>
    </source>
</reference>
<protein>
    <submittedName>
        <fullName evidence="6">Peptide-binding protein</fullName>
    </submittedName>
</protein>
<keyword evidence="2" id="KW-0813">Transport</keyword>
<dbReference type="Pfam" id="PF00496">
    <property type="entry name" value="SBP_bac_5"/>
    <property type="match status" value="1"/>
</dbReference>
<dbReference type="GO" id="GO:0042597">
    <property type="term" value="C:periplasmic space"/>
    <property type="evidence" value="ECO:0007669"/>
    <property type="project" value="UniProtKB-ARBA"/>
</dbReference>
<evidence type="ECO:0000256" key="1">
    <source>
        <dbReference type="ARBA" id="ARBA00005695"/>
    </source>
</evidence>
<evidence type="ECO:0000256" key="4">
    <source>
        <dbReference type="SAM" id="SignalP"/>
    </source>
</evidence>
<proteinExistence type="inferred from homology"/>
<dbReference type="GO" id="GO:1904680">
    <property type="term" value="F:peptide transmembrane transporter activity"/>
    <property type="evidence" value="ECO:0007669"/>
    <property type="project" value="TreeGrafter"/>
</dbReference>
<dbReference type="GO" id="GO:0015833">
    <property type="term" value="P:peptide transport"/>
    <property type="evidence" value="ECO:0007669"/>
    <property type="project" value="TreeGrafter"/>
</dbReference>
<dbReference type="Gene3D" id="3.10.105.10">
    <property type="entry name" value="Dipeptide-binding Protein, Domain 3"/>
    <property type="match status" value="1"/>
</dbReference>
<organism evidence="6 7">
    <name type="scientific">Vallitalea longa</name>
    <dbReference type="NCBI Taxonomy" id="2936439"/>
    <lineage>
        <taxon>Bacteria</taxon>
        <taxon>Bacillati</taxon>
        <taxon>Bacillota</taxon>
        <taxon>Clostridia</taxon>
        <taxon>Lachnospirales</taxon>
        <taxon>Vallitaleaceae</taxon>
        <taxon>Vallitalea</taxon>
    </lineage>
</organism>
<dbReference type="InterPro" id="IPR000914">
    <property type="entry name" value="SBP_5_dom"/>
</dbReference>
<feature type="domain" description="Solute-binding protein family 5" evidence="5">
    <location>
        <begin position="96"/>
        <end position="455"/>
    </location>
</feature>
<name>A0A9W5YF15_9FIRM</name>
<dbReference type="AlphaFoldDB" id="A0A9W5YF15"/>
<dbReference type="GO" id="GO:0043190">
    <property type="term" value="C:ATP-binding cassette (ABC) transporter complex"/>
    <property type="evidence" value="ECO:0007669"/>
    <property type="project" value="InterPro"/>
</dbReference>
<sequence length="543" mass="62667">MRKLSLCMLLIILCFSQLGGCTKITDKNTIENTKNNESSENSEEKSVEPVASFGGELKLLIRNPATLNPLLNTDRTIDQMLKLVFDPLFVLDDNEKPVPNLVDSYTLSEAGTSITITLKKNIMFHNGTELHSQDVVYTINTLKAAPEDSIYKVNVKNYKRVSAIDNYTFKIYFDQPFAFSLYTMNFPIIPRQYYKSSEDNSMKPVGTGPYSFSSFTTMRELKLVANENWFEGDVYVTNIKGIITKDEENDLNAFEQNIVDMINPKKFDWQEYAETKGVALTEYPTYYYTFLGYNFNNRVLNDKNIRQSIAYAINREDIIKNEFLNHAYITEYPIHPKSWLNENAETKYNYDNKKAKDLISAADFLDTDEDKILDRNVDGTKENLSLRILVNNDNPIRLKIANNIKESLEKAGFVITLDSVDRITYNQKITDKDFDLLLGEWKLSTIPDFTFAFHSTQINNGNNFISYNNPEMDRILQNVFSSVTDNDLLNSINEFKNLFSEELPYFSLFFRTSAMITKERVQGKLDPSIYNNYNGIENLYIVE</sequence>
<evidence type="ECO:0000256" key="2">
    <source>
        <dbReference type="ARBA" id="ARBA00022448"/>
    </source>
</evidence>
<evidence type="ECO:0000259" key="5">
    <source>
        <dbReference type="Pfam" id="PF00496"/>
    </source>
</evidence>
<dbReference type="CDD" id="cd08513">
    <property type="entry name" value="PBP2_thermophilic_Hb8_like"/>
    <property type="match status" value="1"/>
</dbReference>
<feature type="signal peptide" evidence="4">
    <location>
        <begin position="1"/>
        <end position="19"/>
    </location>
</feature>
<evidence type="ECO:0000256" key="3">
    <source>
        <dbReference type="ARBA" id="ARBA00022729"/>
    </source>
</evidence>
<evidence type="ECO:0000313" key="7">
    <source>
        <dbReference type="Proteomes" id="UP001144256"/>
    </source>
</evidence>
<accession>A0A9W5YF15</accession>
<dbReference type="Gene3D" id="3.40.190.10">
    <property type="entry name" value="Periplasmic binding protein-like II"/>
    <property type="match status" value="1"/>
</dbReference>
<dbReference type="RefSeq" id="WP_281815845.1">
    <property type="nucleotide sequence ID" value="NZ_BRLB01000007.1"/>
</dbReference>
<dbReference type="EMBL" id="BRLB01000007">
    <property type="protein sequence ID" value="GKX30013.1"/>
    <property type="molecule type" value="Genomic_DNA"/>
</dbReference>